<dbReference type="PANTHER" id="PTHR44936:SF9">
    <property type="entry name" value="SENSOR PROTEIN CREC"/>
    <property type="match status" value="1"/>
</dbReference>
<reference evidence="10 11" key="1">
    <citation type="submission" date="2015-09" db="EMBL/GenBank/DDBJ databases">
        <authorList>
            <consortium name="Pathogen Informatics"/>
        </authorList>
    </citation>
    <scope>NUCLEOTIDE SEQUENCE [LARGE SCALE GENOMIC DNA]</scope>
    <source>
        <strain evidence="10 11">2789STDY5608850</strain>
    </source>
</reference>
<dbReference type="Proteomes" id="UP000095651">
    <property type="component" value="Unassembled WGS sequence"/>
</dbReference>
<dbReference type="SMART" id="SM00387">
    <property type="entry name" value="HATPase_c"/>
    <property type="match status" value="1"/>
</dbReference>
<evidence type="ECO:0000256" key="1">
    <source>
        <dbReference type="ARBA" id="ARBA00000085"/>
    </source>
</evidence>
<keyword evidence="4 10" id="KW-0808">Transferase</keyword>
<evidence type="ECO:0000256" key="4">
    <source>
        <dbReference type="ARBA" id="ARBA00022679"/>
    </source>
</evidence>
<protein>
    <recommendedName>
        <fullName evidence="2">histidine kinase</fullName>
        <ecNumber evidence="2">2.7.13.3</ecNumber>
    </recommendedName>
</protein>
<evidence type="ECO:0000256" key="5">
    <source>
        <dbReference type="ARBA" id="ARBA00022777"/>
    </source>
</evidence>
<dbReference type="InterPro" id="IPR003594">
    <property type="entry name" value="HATPase_dom"/>
</dbReference>
<feature type="transmembrane region" description="Helical" evidence="8">
    <location>
        <begin position="183"/>
        <end position="202"/>
    </location>
</feature>
<evidence type="ECO:0000256" key="3">
    <source>
        <dbReference type="ARBA" id="ARBA00022553"/>
    </source>
</evidence>
<feature type="transmembrane region" description="Helical" evidence="8">
    <location>
        <begin position="115"/>
        <end position="132"/>
    </location>
</feature>
<dbReference type="SUPFAM" id="SSF55874">
    <property type="entry name" value="ATPase domain of HSP90 chaperone/DNA topoisomerase II/histidine kinase"/>
    <property type="match status" value="1"/>
</dbReference>
<dbReference type="RefSeq" id="WP_055652842.1">
    <property type="nucleotide sequence ID" value="NZ_CABIXC010000001.1"/>
</dbReference>
<keyword evidence="8" id="KW-0812">Transmembrane</keyword>
<evidence type="ECO:0000256" key="7">
    <source>
        <dbReference type="SAM" id="MobiDB-lite"/>
    </source>
</evidence>
<dbReference type="EC" id="2.7.13.3" evidence="2"/>
<feature type="transmembrane region" description="Helical" evidence="8">
    <location>
        <begin position="222"/>
        <end position="247"/>
    </location>
</feature>
<name>A0A173XML5_9FIRM</name>
<dbReference type="GO" id="GO:0004673">
    <property type="term" value="F:protein histidine kinase activity"/>
    <property type="evidence" value="ECO:0007669"/>
    <property type="project" value="UniProtKB-EC"/>
</dbReference>
<feature type="transmembrane region" description="Helical" evidence="8">
    <location>
        <begin position="23"/>
        <end position="46"/>
    </location>
</feature>
<keyword evidence="6" id="KW-0902">Two-component regulatory system</keyword>
<feature type="compositionally biased region" description="Basic and acidic residues" evidence="7">
    <location>
        <begin position="512"/>
        <end position="526"/>
    </location>
</feature>
<dbReference type="InterPro" id="IPR004358">
    <property type="entry name" value="Sig_transdc_His_kin-like_C"/>
</dbReference>
<sequence>MLIIMMALIGAVALIVVRLRRDKISLLILALCGSFIIMLAGIVIYTAKIGGFSRNQQILLFLLPNIQQYLQYLPITLDVQGYAAAVGRCCFPCVLLLIALNYSMSTLVRRHIRKLRILAYFVVIWLVYYYPAVFRMGVRGRWKLQRFMGVMAMVWIMACLLLALCLLLHEYRSISIPYFKKNFRYILLSYISMAFLYIIYGLQDPAQIYQYYSLEFLWIWRGSYTAGIMYSISWAALILCSVFFVILGSVNLLRYTQITYHQDKESSPRVRSAENRETVSLQSRFDQTSLGASVFVHSMKNQLLANRILNKKLGQALKEESPDLEKIRGVAAQLNQLNESMVTRMEDLYRAIRTNSILLTPVSVREIAEAAMGRFHQKYPDRAAAVALCDEGLILADKEHLAEAVYNLLCNGQEAIAEAGRESVADLRLTIRRQRLYTVLEVHDNGKGISRTDRLKIYEPFYTSKNTSYNWGMGLYYVRNIVKSHYGTLRIESHPETGTSFFIMLPSYGTEDTGKRGGSRGKENKNSGRRGF</sequence>
<dbReference type="PANTHER" id="PTHR44936">
    <property type="entry name" value="SENSOR PROTEIN CREC"/>
    <property type="match status" value="1"/>
</dbReference>
<dbReference type="InterPro" id="IPR050980">
    <property type="entry name" value="2C_sensor_his_kinase"/>
</dbReference>
<dbReference type="PROSITE" id="PS50109">
    <property type="entry name" value="HIS_KIN"/>
    <property type="match status" value="1"/>
</dbReference>
<organism evidence="10 11">
    <name type="scientific">Hungatella hathewayi</name>
    <dbReference type="NCBI Taxonomy" id="154046"/>
    <lineage>
        <taxon>Bacteria</taxon>
        <taxon>Bacillati</taxon>
        <taxon>Bacillota</taxon>
        <taxon>Clostridia</taxon>
        <taxon>Lachnospirales</taxon>
        <taxon>Lachnospiraceae</taxon>
        <taxon>Hungatella</taxon>
    </lineage>
</organism>
<keyword evidence="5 10" id="KW-0418">Kinase</keyword>
<evidence type="ECO:0000313" key="11">
    <source>
        <dbReference type="Proteomes" id="UP000095651"/>
    </source>
</evidence>
<dbReference type="InterPro" id="IPR036890">
    <property type="entry name" value="HATPase_C_sf"/>
</dbReference>
<evidence type="ECO:0000313" key="10">
    <source>
        <dbReference type="EMBL" id="CUN53112.1"/>
    </source>
</evidence>
<feature type="transmembrane region" description="Helical" evidence="8">
    <location>
        <begin position="152"/>
        <end position="171"/>
    </location>
</feature>
<evidence type="ECO:0000256" key="6">
    <source>
        <dbReference type="ARBA" id="ARBA00023012"/>
    </source>
</evidence>
<dbReference type="Gene3D" id="3.30.565.10">
    <property type="entry name" value="Histidine kinase-like ATPase, C-terminal domain"/>
    <property type="match status" value="1"/>
</dbReference>
<keyword evidence="3" id="KW-0597">Phosphoprotein</keyword>
<dbReference type="Pfam" id="PF02518">
    <property type="entry name" value="HATPase_c"/>
    <property type="match status" value="1"/>
</dbReference>
<feature type="transmembrane region" description="Helical" evidence="8">
    <location>
        <begin position="81"/>
        <end position="103"/>
    </location>
</feature>
<evidence type="ECO:0000259" key="9">
    <source>
        <dbReference type="PROSITE" id="PS50109"/>
    </source>
</evidence>
<dbReference type="InterPro" id="IPR005467">
    <property type="entry name" value="His_kinase_dom"/>
</dbReference>
<keyword evidence="8" id="KW-0472">Membrane</keyword>
<gene>
    <name evidence="10" type="primary">cph1</name>
    <name evidence="10" type="ORF">ERS852407_00476</name>
</gene>
<keyword evidence="8" id="KW-1133">Transmembrane helix</keyword>
<accession>A0A173XML5</accession>
<dbReference type="AlphaFoldDB" id="A0A173XML5"/>
<feature type="domain" description="Histidine kinase" evidence="9">
    <location>
        <begin position="294"/>
        <end position="509"/>
    </location>
</feature>
<evidence type="ECO:0000256" key="2">
    <source>
        <dbReference type="ARBA" id="ARBA00012438"/>
    </source>
</evidence>
<proteinExistence type="predicted"/>
<dbReference type="EMBL" id="CYZE01000001">
    <property type="protein sequence ID" value="CUN53112.1"/>
    <property type="molecule type" value="Genomic_DNA"/>
</dbReference>
<dbReference type="PRINTS" id="PR00344">
    <property type="entry name" value="BCTRLSENSOR"/>
</dbReference>
<evidence type="ECO:0000256" key="8">
    <source>
        <dbReference type="SAM" id="Phobius"/>
    </source>
</evidence>
<feature type="region of interest" description="Disordered" evidence="7">
    <location>
        <begin position="511"/>
        <end position="532"/>
    </location>
</feature>
<comment type="catalytic activity">
    <reaction evidence="1">
        <text>ATP + protein L-histidine = ADP + protein N-phospho-L-histidine.</text>
        <dbReference type="EC" id="2.7.13.3"/>
    </reaction>
</comment>
<dbReference type="GO" id="GO:0000160">
    <property type="term" value="P:phosphorelay signal transduction system"/>
    <property type="evidence" value="ECO:0007669"/>
    <property type="project" value="UniProtKB-KW"/>
</dbReference>